<sequence length="325" mass="36753">MAVRCLLSHSPVIDDRKVHCFVDSGSSFNAISPNLAEKLNLTVELRSKPLTVNLGNDQQVTIPRRVASVDLVMDGFPAYHTSLYVMPIPEGKDVLLGWPWLETVNPVIDWAQKTIECRGNKASSNAFKPCLRQSPTPIIAGARRPRRRKPPDDEALLRFYSQHEYEARTGSTRIVAAQRLKHLLRETDNEFCFLISHEADTGKAERQKAQDWDALKGHPAESLLLRYKGVVFRAQLPPVPPTRTYDVKAEVELADDVPVVRKQFRLSEEMKRAIREWTDEMISAGIIRPSKSPYSAPTFCVNPFEIVLSLYAIQTQVIENQKAPK</sequence>
<organism evidence="2 4">
    <name type="scientific">Phytophthora rubi</name>
    <dbReference type="NCBI Taxonomy" id="129364"/>
    <lineage>
        <taxon>Eukaryota</taxon>
        <taxon>Sar</taxon>
        <taxon>Stramenopiles</taxon>
        <taxon>Oomycota</taxon>
        <taxon>Peronosporomycetes</taxon>
        <taxon>Peronosporales</taxon>
        <taxon>Peronosporaceae</taxon>
        <taxon>Phytophthora</taxon>
    </lineage>
</organism>
<dbReference type="AlphaFoldDB" id="A0A6A4EST7"/>
<dbReference type="InterPro" id="IPR021109">
    <property type="entry name" value="Peptidase_aspartic_dom_sf"/>
</dbReference>
<name>A0A6A4EST7_9STRA</name>
<protein>
    <recommendedName>
        <fullName evidence="5">Peptidase A2 domain-containing protein</fullName>
    </recommendedName>
</protein>
<dbReference type="Gene3D" id="2.40.70.10">
    <property type="entry name" value="Acid Proteases"/>
    <property type="match status" value="1"/>
</dbReference>
<evidence type="ECO:0000313" key="4">
    <source>
        <dbReference type="Proteomes" id="UP000434957"/>
    </source>
</evidence>
<dbReference type="Gene3D" id="3.10.10.10">
    <property type="entry name" value="HIV Type 1 Reverse Transcriptase, subunit A, domain 1"/>
    <property type="match status" value="1"/>
</dbReference>
<dbReference type="PANTHER" id="PTHR15503">
    <property type="entry name" value="LDOC1 RELATED"/>
    <property type="match status" value="1"/>
</dbReference>
<evidence type="ECO:0000313" key="1">
    <source>
        <dbReference type="EMBL" id="KAE9026038.1"/>
    </source>
</evidence>
<evidence type="ECO:0000313" key="2">
    <source>
        <dbReference type="EMBL" id="KAE9331264.1"/>
    </source>
</evidence>
<evidence type="ECO:0008006" key="5">
    <source>
        <dbReference type="Google" id="ProtNLM"/>
    </source>
</evidence>
<dbReference type="SUPFAM" id="SSF50630">
    <property type="entry name" value="Acid proteases"/>
    <property type="match status" value="1"/>
</dbReference>
<dbReference type="Proteomes" id="UP000429607">
    <property type="component" value="Unassembled WGS sequence"/>
</dbReference>
<keyword evidence="4" id="KW-1185">Reference proteome</keyword>
<dbReference type="CDD" id="cd00303">
    <property type="entry name" value="retropepsin_like"/>
    <property type="match status" value="1"/>
</dbReference>
<evidence type="ECO:0000313" key="3">
    <source>
        <dbReference type="Proteomes" id="UP000429607"/>
    </source>
</evidence>
<dbReference type="InterPro" id="IPR032567">
    <property type="entry name" value="RTL1-rel"/>
</dbReference>
<dbReference type="EMBL" id="QXFV01000792">
    <property type="protein sequence ID" value="KAE9026038.1"/>
    <property type="molecule type" value="Genomic_DNA"/>
</dbReference>
<accession>A0A6A4EST7</accession>
<dbReference type="Proteomes" id="UP000434957">
    <property type="component" value="Unassembled WGS sequence"/>
</dbReference>
<dbReference type="Pfam" id="PF13975">
    <property type="entry name" value="gag-asp_proteas"/>
    <property type="match status" value="1"/>
</dbReference>
<dbReference type="EMBL" id="QXFT01001027">
    <property type="protein sequence ID" value="KAE9331264.1"/>
    <property type="molecule type" value="Genomic_DNA"/>
</dbReference>
<reference evidence="2 4" key="1">
    <citation type="submission" date="2018-08" db="EMBL/GenBank/DDBJ databases">
        <title>Genomic investigation of the strawberry pathogen Phytophthora fragariae indicates pathogenicity is determined by transcriptional variation in three key races.</title>
        <authorList>
            <person name="Adams T.M."/>
            <person name="Armitage A.D."/>
            <person name="Sobczyk M.K."/>
            <person name="Bates H.J."/>
            <person name="Dunwell J.M."/>
            <person name="Nellist C.F."/>
            <person name="Harrison R.J."/>
        </authorList>
    </citation>
    <scope>NUCLEOTIDE SEQUENCE [LARGE SCALE GENOMIC DNA]</scope>
    <source>
        <strain evidence="1 3">SCRP249</strain>
        <strain evidence="2 4">SCRP333</strain>
    </source>
</reference>
<comment type="caution">
    <text evidence="2">The sequence shown here is derived from an EMBL/GenBank/DDBJ whole genome shotgun (WGS) entry which is preliminary data.</text>
</comment>
<proteinExistence type="predicted"/>
<dbReference type="PANTHER" id="PTHR15503:SF22">
    <property type="entry name" value="TRANSPOSON TY3-I GAG POLYPROTEIN"/>
    <property type="match status" value="1"/>
</dbReference>
<dbReference type="InterPro" id="IPR043502">
    <property type="entry name" value="DNA/RNA_pol_sf"/>
</dbReference>
<dbReference type="SUPFAM" id="SSF56672">
    <property type="entry name" value="DNA/RNA polymerases"/>
    <property type="match status" value="1"/>
</dbReference>
<gene>
    <name evidence="1" type="ORF">PR001_g12281</name>
    <name evidence="2" type="ORF">PR003_g15090</name>
</gene>